<evidence type="ECO:0000313" key="4">
    <source>
        <dbReference type="Proteomes" id="UP000249645"/>
    </source>
</evidence>
<evidence type="ECO:0000313" key="3">
    <source>
        <dbReference type="EMBL" id="PZP46638.1"/>
    </source>
</evidence>
<comment type="caution">
    <text evidence="3">The sequence shown here is derived from an EMBL/GenBank/DDBJ whole genome shotgun (WGS) entry which is preliminary data.</text>
</comment>
<feature type="transmembrane region" description="Helical" evidence="1">
    <location>
        <begin position="58"/>
        <end position="77"/>
    </location>
</feature>
<name>A0A2W5ETI3_9SPHI</name>
<organism evidence="3 4">
    <name type="scientific">Pseudopedobacter saltans</name>
    <dbReference type="NCBI Taxonomy" id="151895"/>
    <lineage>
        <taxon>Bacteria</taxon>
        <taxon>Pseudomonadati</taxon>
        <taxon>Bacteroidota</taxon>
        <taxon>Sphingobacteriia</taxon>
        <taxon>Sphingobacteriales</taxon>
        <taxon>Sphingobacteriaceae</taxon>
        <taxon>Pseudopedobacter</taxon>
    </lineage>
</organism>
<keyword evidence="1" id="KW-1133">Transmembrane helix</keyword>
<dbReference type="Gene3D" id="3.30.565.10">
    <property type="entry name" value="Histidine kinase-like ATPase, C-terminal domain"/>
    <property type="match status" value="1"/>
</dbReference>
<feature type="transmembrane region" description="Helical" evidence="1">
    <location>
        <begin position="98"/>
        <end position="123"/>
    </location>
</feature>
<feature type="transmembrane region" description="Helical" evidence="1">
    <location>
        <begin position="135"/>
        <end position="156"/>
    </location>
</feature>
<dbReference type="GO" id="GO:0000155">
    <property type="term" value="F:phosphorelay sensor kinase activity"/>
    <property type="evidence" value="ECO:0007669"/>
    <property type="project" value="InterPro"/>
</dbReference>
<sequence>MGKGRYLLIKVDNTNSNTIYVIDDKKLFTIVQVCGWLLYFIIVCLLDFSQTRRIAPGFYYYNIFLEAFVGLLITNRLRRRIIRKNLLKKPFPVQVGMLLLNTFVYSFLCSLLQSTIFIITGYYKKNAIAPSWMAQWITVFFLILIWNLLYFSYHYVQKSNKEALDRAQLESTVKDLELNTIKAHINPHFIFNALNSIRALVEEDPQRARHAITELSNLLRSSMQAEKRKTTTLKEELKIVNDYLALESIRFEDRLRVESFIDEDLFSQDIPPMSLQTLVENAIKHGISKEINGGKIEIVASQQSGICYIQVKNTGKIKGIANTDGFGIKSTVERLSLLFGVNASFSLTQNAENQVTATMKIPLSIKTQS</sequence>
<protein>
    <submittedName>
        <fullName evidence="3">Sensor histidine kinase</fullName>
    </submittedName>
</protein>
<dbReference type="Proteomes" id="UP000249645">
    <property type="component" value="Unassembled WGS sequence"/>
</dbReference>
<evidence type="ECO:0000259" key="2">
    <source>
        <dbReference type="Pfam" id="PF06580"/>
    </source>
</evidence>
<feature type="transmembrane region" description="Helical" evidence="1">
    <location>
        <begin position="27"/>
        <end position="46"/>
    </location>
</feature>
<keyword evidence="3" id="KW-0808">Transferase</keyword>
<feature type="domain" description="Signal transduction histidine kinase internal region" evidence="2">
    <location>
        <begin position="177"/>
        <end position="255"/>
    </location>
</feature>
<accession>A0A2W5ETI3</accession>
<dbReference type="GO" id="GO:0016020">
    <property type="term" value="C:membrane"/>
    <property type="evidence" value="ECO:0007669"/>
    <property type="project" value="InterPro"/>
</dbReference>
<evidence type="ECO:0000256" key="1">
    <source>
        <dbReference type="SAM" id="Phobius"/>
    </source>
</evidence>
<dbReference type="InterPro" id="IPR036890">
    <property type="entry name" value="HATPase_C_sf"/>
</dbReference>
<keyword evidence="3" id="KW-0418">Kinase</keyword>
<dbReference type="InterPro" id="IPR010559">
    <property type="entry name" value="Sig_transdc_His_kin_internal"/>
</dbReference>
<reference evidence="3 4" key="1">
    <citation type="submission" date="2017-11" db="EMBL/GenBank/DDBJ databases">
        <title>Infants hospitalized years apart are colonized by the same room-sourced microbial strains.</title>
        <authorList>
            <person name="Brooks B."/>
            <person name="Olm M.R."/>
            <person name="Firek B.A."/>
            <person name="Baker R."/>
            <person name="Thomas B.C."/>
            <person name="Morowitz M.J."/>
            <person name="Banfield J.F."/>
        </authorList>
    </citation>
    <scope>NUCLEOTIDE SEQUENCE [LARGE SCALE GENOMIC DNA]</scope>
    <source>
        <strain evidence="3">S2_009_000_R2_76</strain>
    </source>
</reference>
<dbReference type="InterPro" id="IPR050640">
    <property type="entry name" value="Bact_2-comp_sensor_kinase"/>
</dbReference>
<dbReference type="AlphaFoldDB" id="A0A2W5ETI3"/>
<dbReference type="EMBL" id="QFOI01000218">
    <property type="protein sequence ID" value="PZP46638.1"/>
    <property type="molecule type" value="Genomic_DNA"/>
</dbReference>
<proteinExistence type="predicted"/>
<dbReference type="PANTHER" id="PTHR34220">
    <property type="entry name" value="SENSOR HISTIDINE KINASE YPDA"/>
    <property type="match status" value="1"/>
</dbReference>
<dbReference type="Pfam" id="PF06580">
    <property type="entry name" value="His_kinase"/>
    <property type="match status" value="1"/>
</dbReference>
<keyword evidence="1" id="KW-0472">Membrane</keyword>
<dbReference type="SUPFAM" id="SSF55874">
    <property type="entry name" value="ATPase domain of HSP90 chaperone/DNA topoisomerase II/histidine kinase"/>
    <property type="match status" value="1"/>
</dbReference>
<dbReference type="PANTHER" id="PTHR34220:SF7">
    <property type="entry name" value="SENSOR HISTIDINE KINASE YPDA"/>
    <property type="match status" value="1"/>
</dbReference>
<gene>
    <name evidence="3" type="ORF">DI598_11880</name>
</gene>
<keyword evidence="1" id="KW-0812">Transmembrane</keyword>